<dbReference type="Pfam" id="PF14086">
    <property type="entry name" value="DUF4266"/>
    <property type="match status" value="1"/>
</dbReference>
<dbReference type="STRING" id="44575.SAMN05216419_100823"/>
<dbReference type="eggNOG" id="ENOG5030WGB">
    <property type="taxonomic scope" value="Bacteria"/>
</dbReference>
<evidence type="ECO:0000259" key="1">
    <source>
        <dbReference type="Pfam" id="PF14086"/>
    </source>
</evidence>
<sequence length="74" mass="7661">MKNTRITVVLFVLTGVILSGCANVAPWERGILAKPQMALDPHPLQSTIRAHNYGSREAAASPHSAGGGGGCGCF</sequence>
<dbReference type="Proteomes" id="UP000185062">
    <property type="component" value="Unassembled WGS sequence"/>
</dbReference>
<gene>
    <name evidence="2" type="ORF">SAMN02743940_1494</name>
</gene>
<name>A0A1N6I204_9PROT</name>
<dbReference type="RefSeq" id="WP_036572802.1">
    <property type="nucleotide sequence ID" value="NZ_FSRO01000001.1"/>
</dbReference>
<keyword evidence="3" id="KW-1185">Reference proteome</keyword>
<dbReference type="EMBL" id="FSRO01000001">
    <property type="protein sequence ID" value="SIO26078.1"/>
    <property type="molecule type" value="Genomic_DNA"/>
</dbReference>
<dbReference type="PROSITE" id="PS51257">
    <property type="entry name" value="PROKAR_LIPOPROTEIN"/>
    <property type="match status" value="1"/>
</dbReference>
<proteinExistence type="predicted"/>
<feature type="domain" description="DUF4266" evidence="1">
    <location>
        <begin position="24"/>
        <end position="73"/>
    </location>
</feature>
<dbReference type="AlphaFoldDB" id="A0A1N6I204"/>
<reference evidence="2 3" key="1">
    <citation type="submission" date="2016-12" db="EMBL/GenBank/DDBJ databases">
        <authorList>
            <person name="Song W.-J."/>
            <person name="Kurnit D.M."/>
        </authorList>
    </citation>
    <scope>NUCLEOTIDE SEQUENCE [LARGE SCALE GENOMIC DNA]</scope>
    <source>
        <strain evidence="2 3">ATCC 49181</strain>
    </source>
</reference>
<evidence type="ECO:0000313" key="2">
    <source>
        <dbReference type="EMBL" id="SIO26078.1"/>
    </source>
</evidence>
<evidence type="ECO:0000313" key="3">
    <source>
        <dbReference type="Proteomes" id="UP000185062"/>
    </source>
</evidence>
<organism evidence="2 3">
    <name type="scientific">Nitrosomonas cryotolerans ATCC 49181</name>
    <dbReference type="NCBI Taxonomy" id="1131553"/>
    <lineage>
        <taxon>Bacteria</taxon>
        <taxon>Pseudomonadati</taxon>
        <taxon>Pseudomonadota</taxon>
        <taxon>Betaproteobacteria</taxon>
        <taxon>Nitrosomonadales</taxon>
        <taxon>Nitrosomonadaceae</taxon>
        <taxon>Nitrosomonas</taxon>
    </lineage>
</organism>
<protein>
    <recommendedName>
        <fullName evidence="1">DUF4266 domain-containing protein</fullName>
    </recommendedName>
</protein>
<accession>A0A1N6I204</accession>
<dbReference type="InterPro" id="IPR025362">
    <property type="entry name" value="DUF4266"/>
</dbReference>